<dbReference type="CDD" id="cd07012">
    <property type="entry name" value="PBP2_Bug_TTT"/>
    <property type="match status" value="1"/>
</dbReference>
<dbReference type="EMBL" id="VFPA01000001">
    <property type="protein sequence ID" value="TQM15067.1"/>
    <property type="molecule type" value="Genomic_DNA"/>
</dbReference>
<dbReference type="Gene3D" id="3.40.190.10">
    <property type="entry name" value="Periplasmic binding protein-like II"/>
    <property type="match status" value="1"/>
</dbReference>
<keyword evidence="2" id="KW-0732">Signal</keyword>
<feature type="chain" id="PRO_5021965214" evidence="2">
    <location>
        <begin position="25"/>
        <end position="339"/>
    </location>
</feature>
<feature type="signal peptide" evidence="2">
    <location>
        <begin position="1"/>
        <end position="24"/>
    </location>
</feature>
<dbReference type="Pfam" id="PF03401">
    <property type="entry name" value="TctC"/>
    <property type="match status" value="1"/>
</dbReference>
<proteinExistence type="inferred from homology"/>
<evidence type="ECO:0000256" key="2">
    <source>
        <dbReference type="SAM" id="SignalP"/>
    </source>
</evidence>
<dbReference type="PANTHER" id="PTHR42928:SF5">
    <property type="entry name" value="BLR1237 PROTEIN"/>
    <property type="match status" value="1"/>
</dbReference>
<dbReference type="AlphaFoldDB" id="A0A543E0E9"/>
<dbReference type="PIRSF" id="PIRSF017082">
    <property type="entry name" value="YflP"/>
    <property type="match status" value="1"/>
</dbReference>
<dbReference type="PANTHER" id="PTHR42928">
    <property type="entry name" value="TRICARBOXYLATE-BINDING PROTEIN"/>
    <property type="match status" value="1"/>
</dbReference>
<dbReference type="PROSITE" id="PS51257">
    <property type="entry name" value="PROKAR_LIPOPROTEIN"/>
    <property type="match status" value="1"/>
</dbReference>
<dbReference type="Proteomes" id="UP000315677">
    <property type="component" value="Unassembled WGS sequence"/>
</dbReference>
<protein>
    <submittedName>
        <fullName evidence="3">Tripartite-type tricarboxylate transporter receptor subunit TctC</fullName>
    </submittedName>
</protein>
<evidence type="ECO:0000313" key="3">
    <source>
        <dbReference type="EMBL" id="TQM15067.1"/>
    </source>
</evidence>
<comment type="similarity">
    <text evidence="1">Belongs to the UPF0065 (bug) family.</text>
</comment>
<evidence type="ECO:0000313" key="4">
    <source>
        <dbReference type="Proteomes" id="UP000315677"/>
    </source>
</evidence>
<name>A0A543E0E9_9PSEU</name>
<keyword evidence="4" id="KW-1185">Reference proteome</keyword>
<reference evidence="3 4" key="1">
    <citation type="submission" date="2019-06" db="EMBL/GenBank/DDBJ databases">
        <title>Sequencing the genomes of 1000 actinobacteria strains.</title>
        <authorList>
            <person name="Klenk H.-P."/>
        </authorList>
    </citation>
    <scope>NUCLEOTIDE SEQUENCE [LARGE SCALE GENOMIC DNA]</scope>
    <source>
        <strain evidence="3 4">DSM 45301</strain>
    </source>
</reference>
<sequence>MRPRLRMAALSLPFALVLAGCAGAEEAPTSTDAPAAGQWPGEMTLYIPNAPGGGFDIAARALQPALAEQLGESVVPTNLEGAGGAIAATQMLDDPADGTAMMITSRSIASVPYTGTPEIDPVLHLAPIGVTHQDVSALTVRADAPYDTVAEFLDHARANPGGVRIGTAGTGGVWHAAGLLLARAAGVEFTFIPYDGGSSAGNALVAGEIDAVTIGAPETRPFVEGGDARMLAVMGEERSSLYPGVPTLQEQGIDVTYAVWRGYVVDAETPEPVRLELAERVRAAAEDPAYQTAMAGAGFETTWIGPAEFGELITQEDELIRQLFAGEDFMTTRPERVPN</sequence>
<dbReference type="InterPro" id="IPR042100">
    <property type="entry name" value="Bug_dom1"/>
</dbReference>
<dbReference type="Gene3D" id="3.40.190.150">
    <property type="entry name" value="Bordetella uptake gene, domain 1"/>
    <property type="match status" value="1"/>
</dbReference>
<dbReference type="SUPFAM" id="SSF53850">
    <property type="entry name" value="Periplasmic binding protein-like II"/>
    <property type="match status" value="1"/>
</dbReference>
<comment type="caution">
    <text evidence="3">The sequence shown here is derived from an EMBL/GenBank/DDBJ whole genome shotgun (WGS) entry which is preliminary data.</text>
</comment>
<dbReference type="InterPro" id="IPR005064">
    <property type="entry name" value="BUG"/>
</dbReference>
<gene>
    <name evidence="3" type="ORF">FB558_1848</name>
</gene>
<evidence type="ECO:0000256" key="1">
    <source>
        <dbReference type="ARBA" id="ARBA00006987"/>
    </source>
</evidence>
<keyword evidence="3" id="KW-0675">Receptor</keyword>
<accession>A0A543E0E9</accession>
<dbReference type="OrthoDB" id="9780943at2"/>
<organism evidence="3 4">
    <name type="scientific">Pseudonocardia kunmingensis</name>
    <dbReference type="NCBI Taxonomy" id="630975"/>
    <lineage>
        <taxon>Bacteria</taxon>
        <taxon>Bacillati</taxon>
        <taxon>Actinomycetota</taxon>
        <taxon>Actinomycetes</taxon>
        <taxon>Pseudonocardiales</taxon>
        <taxon>Pseudonocardiaceae</taxon>
        <taxon>Pseudonocardia</taxon>
    </lineage>
</organism>